<feature type="coiled-coil region" evidence="1">
    <location>
        <begin position="351"/>
        <end position="406"/>
    </location>
</feature>
<feature type="region of interest" description="Disordered" evidence="2">
    <location>
        <begin position="133"/>
        <end position="238"/>
    </location>
</feature>
<reference evidence="3 4" key="1">
    <citation type="journal article" date="2019" name="Nat. Ecol. Evol.">
        <title>Megaphylogeny resolves global patterns of mushroom evolution.</title>
        <authorList>
            <person name="Varga T."/>
            <person name="Krizsan K."/>
            <person name="Foldi C."/>
            <person name="Dima B."/>
            <person name="Sanchez-Garcia M."/>
            <person name="Sanchez-Ramirez S."/>
            <person name="Szollosi G.J."/>
            <person name="Szarkandi J.G."/>
            <person name="Papp V."/>
            <person name="Albert L."/>
            <person name="Andreopoulos W."/>
            <person name="Angelini C."/>
            <person name="Antonin V."/>
            <person name="Barry K.W."/>
            <person name="Bougher N.L."/>
            <person name="Buchanan P."/>
            <person name="Buyck B."/>
            <person name="Bense V."/>
            <person name="Catcheside P."/>
            <person name="Chovatia M."/>
            <person name="Cooper J."/>
            <person name="Damon W."/>
            <person name="Desjardin D."/>
            <person name="Finy P."/>
            <person name="Geml J."/>
            <person name="Haridas S."/>
            <person name="Hughes K."/>
            <person name="Justo A."/>
            <person name="Karasinski D."/>
            <person name="Kautmanova I."/>
            <person name="Kiss B."/>
            <person name="Kocsube S."/>
            <person name="Kotiranta H."/>
            <person name="LaButti K.M."/>
            <person name="Lechner B.E."/>
            <person name="Liimatainen K."/>
            <person name="Lipzen A."/>
            <person name="Lukacs Z."/>
            <person name="Mihaltcheva S."/>
            <person name="Morgado L.N."/>
            <person name="Niskanen T."/>
            <person name="Noordeloos M.E."/>
            <person name="Ohm R.A."/>
            <person name="Ortiz-Santana B."/>
            <person name="Ovrebo C."/>
            <person name="Racz N."/>
            <person name="Riley R."/>
            <person name="Savchenko A."/>
            <person name="Shiryaev A."/>
            <person name="Soop K."/>
            <person name="Spirin V."/>
            <person name="Szebenyi C."/>
            <person name="Tomsovsky M."/>
            <person name="Tulloss R.E."/>
            <person name="Uehling J."/>
            <person name="Grigoriev I.V."/>
            <person name="Vagvolgyi C."/>
            <person name="Papp T."/>
            <person name="Martin F.M."/>
            <person name="Miettinen O."/>
            <person name="Hibbett D.S."/>
            <person name="Nagy L.G."/>
        </authorList>
    </citation>
    <scope>NUCLEOTIDE SEQUENCE [LARGE SCALE GENOMIC DNA]</scope>
    <source>
        <strain evidence="3 4">OMC1185</strain>
    </source>
</reference>
<protein>
    <submittedName>
        <fullName evidence="3">Uncharacterized protein</fullName>
    </submittedName>
</protein>
<evidence type="ECO:0000256" key="1">
    <source>
        <dbReference type="SAM" id="Coils"/>
    </source>
</evidence>
<evidence type="ECO:0000256" key="2">
    <source>
        <dbReference type="SAM" id="MobiDB-lite"/>
    </source>
</evidence>
<evidence type="ECO:0000313" key="3">
    <source>
        <dbReference type="EMBL" id="TFK57127.1"/>
    </source>
</evidence>
<name>A0A5C3NJQ1_9AGAM</name>
<accession>A0A5C3NJQ1</accession>
<keyword evidence="1" id="KW-0175">Coiled coil</keyword>
<evidence type="ECO:0000313" key="4">
    <source>
        <dbReference type="Proteomes" id="UP000305948"/>
    </source>
</evidence>
<keyword evidence="4" id="KW-1185">Reference proteome</keyword>
<sequence length="421" mass="48157">MSRAVPIPGSYLQTSPVRGQLEPHETATRSGWRYLQCTDTPNELKVLLPPRTALLYANLIRREETELAKGKTANWELIMRMRHLKDRMIRKCMRLARVAPPKQSVTFKTLHAPPDFRLKELEKWFREEGIPVDNDALPVRPSSNVQTRPKPPSCECDMCRERRAAQGQSRPTSQVSAPRSASRSQRSSVRYSARMPTPRPLSTALSYVDEPGPPPPQEYDYAEHERSPTPVPPPPPEKIEMPVPETIQMPLPEIPNPHGEPIPVDIAAPVMDPLDRPAIPRRRSSLKGANGGLNRFSTGSVKSVAWAMDRDWLERVAKYEDTIANLEGTGNEVEEIKASYEVQISEIRTMRQHISGDLGRLQREMERLRLREDLMRDLEERIRNNHEILQEKQTQYQQNVNAMIEESKRVVELCAQKRTQV</sequence>
<proteinExistence type="predicted"/>
<dbReference type="EMBL" id="ML213503">
    <property type="protein sequence ID" value="TFK57127.1"/>
    <property type="molecule type" value="Genomic_DNA"/>
</dbReference>
<dbReference type="AlphaFoldDB" id="A0A5C3NJQ1"/>
<organism evidence="3 4">
    <name type="scientific">Heliocybe sulcata</name>
    <dbReference type="NCBI Taxonomy" id="5364"/>
    <lineage>
        <taxon>Eukaryota</taxon>
        <taxon>Fungi</taxon>
        <taxon>Dikarya</taxon>
        <taxon>Basidiomycota</taxon>
        <taxon>Agaricomycotina</taxon>
        <taxon>Agaricomycetes</taxon>
        <taxon>Gloeophyllales</taxon>
        <taxon>Gloeophyllaceae</taxon>
        <taxon>Heliocybe</taxon>
    </lineage>
</organism>
<dbReference type="OrthoDB" id="3258282at2759"/>
<dbReference type="Proteomes" id="UP000305948">
    <property type="component" value="Unassembled WGS sequence"/>
</dbReference>
<feature type="region of interest" description="Disordered" evidence="2">
    <location>
        <begin position="1"/>
        <end position="23"/>
    </location>
</feature>
<feature type="compositionally biased region" description="Low complexity" evidence="2">
    <location>
        <begin position="173"/>
        <end position="194"/>
    </location>
</feature>
<gene>
    <name evidence="3" type="ORF">OE88DRAFT_1640884</name>
</gene>